<dbReference type="AlphaFoldDB" id="K9Y0E4"/>
<keyword evidence="1" id="KW-0472">Membrane</keyword>
<evidence type="ECO:0008006" key="4">
    <source>
        <dbReference type="Google" id="ProtNLM"/>
    </source>
</evidence>
<accession>K9Y0E4</accession>
<feature type="transmembrane region" description="Helical" evidence="1">
    <location>
        <begin position="36"/>
        <end position="61"/>
    </location>
</feature>
<gene>
    <name evidence="2" type="ordered locus">Sta7437_4775</name>
</gene>
<dbReference type="PANTHER" id="PTHR38468">
    <property type="entry name" value="SLL0939 PROTEIN"/>
    <property type="match status" value="1"/>
</dbReference>
<evidence type="ECO:0000313" key="3">
    <source>
        <dbReference type="Proteomes" id="UP000010473"/>
    </source>
</evidence>
<dbReference type="HOGENOM" id="CLU_136765_1_0_3"/>
<dbReference type="Pfam" id="PF07784">
    <property type="entry name" value="DUF1622"/>
    <property type="match status" value="1"/>
</dbReference>
<dbReference type="InterPro" id="IPR012427">
    <property type="entry name" value="DUF1622"/>
</dbReference>
<geneLocation type="plasmid" evidence="2 3">
    <name>pSTA7437.01</name>
</geneLocation>
<keyword evidence="2" id="KW-0614">Plasmid</keyword>
<name>K9Y0E4_STAC7</name>
<keyword evidence="1" id="KW-1133">Transmembrane helix</keyword>
<dbReference type="KEGG" id="scs:Sta7437_4775"/>
<sequence length="158" mass="17660">MLASQCNLYRAIAMNCYFWSTSPGTAFNVVQWAEGLLHHVVVAVKVFLEGTAISIIVIAAIRTLLKFLRSKKSSGHQEHWVIVRLDLGLALALSLEFLLAADVVSTAVSPSWDELGKLATVTGIRTFLNFFLHQEVDQLETKTHPHERKVIRGKKTDF</sequence>
<organism evidence="2 3">
    <name type="scientific">Stanieria cyanosphaera (strain ATCC 29371 / PCC 7437)</name>
    <dbReference type="NCBI Taxonomy" id="111780"/>
    <lineage>
        <taxon>Bacteria</taxon>
        <taxon>Bacillati</taxon>
        <taxon>Cyanobacteriota</taxon>
        <taxon>Cyanophyceae</taxon>
        <taxon>Pleurocapsales</taxon>
        <taxon>Dermocarpellaceae</taxon>
        <taxon>Stanieria</taxon>
    </lineage>
</organism>
<protein>
    <recommendedName>
        <fullName evidence="4">DUF1622 domain-containing protein</fullName>
    </recommendedName>
</protein>
<dbReference type="EMBL" id="CP003654">
    <property type="protein sequence ID" value="AFZ38213.1"/>
    <property type="molecule type" value="Genomic_DNA"/>
</dbReference>
<keyword evidence="3" id="KW-1185">Reference proteome</keyword>
<proteinExistence type="predicted"/>
<dbReference type="Proteomes" id="UP000010473">
    <property type="component" value="Plasmid pSTA7437.01"/>
</dbReference>
<reference evidence="3" key="1">
    <citation type="journal article" date="2013" name="Proc. Natl. Acad. Sci. U.S.A.">
        <title>Improving the coverage of the cyanobacterial phylum using diversity-driven genome sequencing.</title>
        <authorList>
            <person name="Shih P.M."/>
            <person name="Wu D."/>
            <person name="Latifi A."/>
            <person name="Axen S.D."/>
            <person name="Fewer D.P."/>
            <person name="Talla E."/>
            <person name="Calteau A."/>
            <person name="Cai F."/>
            <person name="Tandeau de Marsac N."/>
            <person name="Rippka R."/>
            <person name="Herdman M."/>
            <person name="Sivonen K."/>
            <person name="Coursin T."/>
            <person name="Laurent T."/>
            <person name="Goodwin L."/>
            <person name="Nolan M."/>
            <person name="Davenport K.W."/>
            <person name="Han C.S."/>
            <person name="Rubin E.M."/>
            <person name="Eisen J.A."/>
            <person name="Woyke T."/>
            <person name="Gugger M."/>
            <person name="Kerfeld C.A."/>
        </authorList>
    </citation>
    <scope>NUCLEOTIDE SEQUENCE [LARGE SCALE GENOMIC DNA]</scope>
    <source>
        <strain evidence="3">ATCC 29371 / PCC 7437</strain>
        <plasmid evidence="3">Plasmid pSTA7437.01</plasmid>
    </source>
</reference>
<dbReference type="PANTHER" id="PTHR38468:SF1">
    <property type="entry name" value="SLL0939 PROTEIN"/>
    <property type="match status" value="1"/>
</dbReference>
<evidence type="ECO:0000313" key="2">
    <source>
        <dbReference type="EMBL" id="AFZ38213.1"/>
    </source>
</evidence>
<keyword evidence="1" id="KW-0812">Transmembrane</keyword>
<evidence type="ECO:0000256" key="1">
    <source>
        <dbReference type="SAM" id="Phobius"/>
    </source>
</evidence>